<evidence type="ECO:0000256" key="1">
    <source>
        <dbReference type="SAM" id="SignalP"/>
    </source>
</evidence>
<dbReference type="EMBL" id="MBUA01000001">
    <property type="protein sequence ID" value="MBC6489499.1"/>
    <property type="molecule type" value="Genomic_DNA"/>
</dbReference>
<evidence type="ECO:0000313" key="3">
    <source>
        <dbReference type="Proteomes" id="UP000765802"/>
    </source>
</evidence>
<dbReference type="Proteomes" id="UP000765802">
    <property type="component" value="Unassembled WGS sequence"/>
</dbReference>
<evidence type="ECO:0000313" key="2">
    <source>
        <dbReference type="EMBL" id="MBC6489499.1"/>
    </source>
</evidence>
<accession>A0ABR7M3A5</accession>
<sequence length="444" mass="50994">MKWFLCVSLFIFPATQAMSQQLPVQVPQLVQYSAREHALLNDSSAAGNPFYYRGTIHYLQPLYQYLNTGRRDSAGSKDMDDYVGATEALSRHFAFAGDHASAANYAIRAYDSMPAAGYLDARNYIDTMRTVQFRDAREYILARARNEKVVMINESHHQPVHRAFTLSMLDEFYKLGFRYLALEMLNNRPDKSLTEINIRTGYHAAEPVAAELLRKARDLGFRLVPYEDTLAHEHTGSGRDAIQAAHLSRIFRSDPEAKLLVLAGHAHISEKRIGETYIPMAATFRQLTGIDPFTIDQTELTEGSNFEYGRYFYELLAQKYKQTEAVIAFRKNMPVSLLENDLYDVQLIHPPVKWTHNRPVWLNLGGARKEVPVRPTEKQLFLVQAYYASEATDKNFNILVPADQTYITDSDGYYWLFLQPGKYRLVFRDIGYRVLADKELEVNR</sequence>
<organism evidence="2 3">
    <name type="scientific">Flavihumibacter stibioxidans</name>
    <dbReference type="NCBI Taxonomy" id="1834163"/>
    <lineage>
        <taxon>Bacteria</taxon>
        <taxon>Pseudomonadati</taxon>
        <taxon>Bacteroidota</taxon>
        <taxon>Chitinophagia</taxon>
        <taxon>Chitinophagales</taxon>
        <taxon>Chitinophagaceae</taxon>
        <taxon>Flavihumibacter</taxon>
    </lineage>
</organism>
<keyword evidence="3" id="KW-1185">Reference proteome</keyword>
<comment type="caution">
    <text evidence="2">The sequence shown here is derived from an EMBL/GenBank/DDBJ whole genome shotgun (WGS) entry which is preliminary data.</text>
</comment>
<dbReference type="InterPro" id="IPR008969">
    <property type="entry name" value="CarboxyPept-like_regulatory"/>
</dbReference>
<name>A0ABR7M3A5_9BACT</name>
<dbReference type="SUPFAM" id="SSF49464">
    <property type="entry name" value="Carboxypeptidase regulatory domain-like"/>
    <property type="match status" value="1"/>
</dbReference>
<dbReference type="RefSeq" id="WP_187254860.1">
    <property type="nucleotide sequence ID" value="NZ_JBHULF010000006.1"/>
</dbReference>
<reference evidence="2 3" key="1">
    <citation type="submission" date="2016-07" db="EMBL/GenBank/DDBJ databases">
        <title>Genome analysis of Flavihumibacter stibioxidans YS-17.</title>
        <authorList>
            <person name="Shi K."/>
            <person name="Han Y."/>
            <person name="Wang G."/>
        </authorList>
    </citation>
    <scope>NUCLEOTIDE SEQUENCE [LARGE SCALE GENOMIC DNA]</scope>
    <source>
        <strain evidence="2 3">YS-17</strain>
    </source>
</reference>
<feature type="signal peptide" evidence="1">
    <location>
        <begin position="1"/>
        <end position="19"/>
    </location>
</feature>
<keyword evidence="1" id="KW-0732">Signal</keyword>
<feature type="chain" id="PRO_5047405775" description="Erythromycin esterase" evidence="1">
    <location>
        <begin position="20"/>
        <end position="444"/>
    </location>
</feature>
<gene>
    <name evidence="2" type="ORF">BC349_00850</name>
</gene>
<evidence type="ECO:0008006" key="4">
    <source>
        <dbReference type="Google" id="ProtNLM"/>
    </source>
</evidence>
<dbReference type="SUPFAM" id="SSF159501">
    <property type="entry name" value="EreA/ChaN-like"/>
    <property type="match status" value="1"/>
</dbReference>
<protein>
    <recommendedName>
        <fullName evidence="4">Erythromycin esterase</fullName>
    </recommendedName>
</protein>
<proteinExistence type="predicted"/>